<organism evidence="4 5">
    <name type="scientific">Agathobacter rectalis</name>
    <dbReference type="NCBI Taxonomy" id="39491"/>
    <lineage>
        <taxon>Bacteria</taxon>
        <taxon>Bacillati</taxon>
        <taxon>Bacillota</taxon>
        <taxon>Clostridia</taxon>
        <taxon>Lachnospirales</taxon>
        <taxon>Lachnospiraceae</taxon>
        <taxon>Agathobacter</taxon>
    </lineage>
</organism>
<dbReference type="PROSITE" id="PS51736">
    <property type="entry name" value="RECOMBINASES_3"/>
    <property type="match status" value="1"/>
</dbReference>
<protein>
    <submittedName>
        <fullName evidence="4">Recombinase family protein</fullName>
    </submittedName>
</protein>
<feature type="region of interest" description="Disordered" evidence="1">
    <location>
        <begin position="1"/>
        <end position="20"/>
    </location>
</feature>
<dbReference type="PANTHER" id="PTHR30461:SF23">
    <property type="entry name" value="DNA RECOMBINASE-RELATED"/>
    <property type="match status" value="1"/>
</dbReference>
<feature type="domain" description="Recombinase" evidence="3">
    <location>
        <begin position="187"/>
        <end position="315"/>
    </location>
</feature>
<evidence type="ECO:0000259" key="2">
    <source>
        <dbReference type="PROSITE" id="PS51736"/>
    </source>
</evidence>
<dbReference type="InterPro" id="IPR011109">
    <property type="entry name" value="DNA_bind_recombinase_dom"/>
</dbReference>
<dbReference type="InterPro" id="IPR038109">
    <property type="entry name" value="DNA_bind_recomb_sf"/>
</dbReference>
<accession>A0A413MEG1</accession>
<gene>
    <name evidence="4" type="ORF">DXA03_03175</name>
</gene>
<feature type="domain" description="Resolvase/invertase-type recombinase catalytic" evidence="2">
    <location>
        <begin position="31"/>
        <end position="179"/>
    </location>
</feature>
<dbReference type="Pfam" id="PF13408">
    <property type="entry name" value="Zn_ribbon_recom"/>
    <property type="match status" value="1"/>
</dbReference>
<evidence type="ECO:0000313" key="4">
    <source>
        <dbReference type="EMBL" id="RGZ19788.1"/>
    </source>
</evidence>
<dbReference type="InterPro" id="IPR025827">
    <property type="entry name" value="Zn_ribbon_recom_dom"/>
</dbReference>
<dbReference type="InterPro" id="IPR006119">
    <property type="entry name" value="Resolv_N"/>
</dbReference>
<feature type="compositionally biased region" description="Polar residues" evidence="1">
    <location>
        <begin position="7"/>
        <end position="20"/>
    </location>
</feature>
<evidence type="ECO:0000256" key="1">
    <source>
        <dbReference type="SAM" id="MobiDB-lite"/>
    </source>
</evidence>
<proteinExistence type="predicted"/>
<dbReference type="CDD" id="cd00338">
    <property type="entry name" value="Ser_Recombinase"/>
    <property type="match status" value="1"/>
</dbReference>
<dbReference type="Pfam" id="PF00239">
    <property type="entry name" value="Resolvase"/>
    <property type="match status" value="1"/>
</dbReference>
<reference evidence="4 5" key="1">
    <citation type="submission" date="2018-08" db="EMBL/GenBank/DDBJ databases">
        <title>A genome reference for cultivated species of the human gut microbiota.</title>
        <authorList>
            <person name="Zou Y."/>
            <person name="Xue W."/>
            <person name="Luo G."/>
        </authorList>
    </citation>
    <scope>NUCLEOTIDE SEQUENCE [LARGE SCALE GENOMIC DNA]</scope>
    <source>
        <strain evidence="4 5">AM54-25XD</strain>
    </source>
</reference>
<dbReference type="SUPFAM" id="SSF53041">
    <property type="entry name" value="Resolvase-like"/>
    <property type="match status" value="1"/>
</dbReference>
<evidence type="ECO:0000313" key="5">
    <source>
        <dbReference type="Proteomes" id="UP000285209"/>
    </source>
</evidence>
<dbReference type="Gene3D" id="3.40.50.1390">
    <property type="entry name" value="Resolvase, N-terminal catalytic domain"/>
    <property type="match status" value="1"/>
</dbReference>
<dbReference type="PROSITE" id="PS51737">
    <property type="entry name" value="RECOMBINASE_DNA_BIND"/>
    <property type="match status" value="1"/>
</dbReference>
<name>A0A413MEG1_9FIRM</name>
<dbReference type="Proteomes" id="UP000285209">
    <property type="component" value="Unassembled WGS sequence"/>
</dbReference>
<dbReference type="PANTHER" id="PTHR30461">
    <property type="entry name" value="DNA-INVERTASE FROM LAMBDOID PROPHAGE"/>
    <property type="match status" value="1"/>
</dbReference>
<dbReference type="Gene3D" id="3.90.1750.20">
    <property type="entry name" value="Putative Large Serine Recombinase, Chain B, Domain 2"/>
    <property type="match status" value="1"/>
</dbReference>
<sequence>MREVQVLQATKTAPNSRGRNNNYAVQIDRIRVAAYCRVSTDGDEQLGSFESQKLYYEEKIRKNKEWAMAGIFADEAITGTKIDKREGFQEMIRKCLNGEIDMILTKSISRFSRNTPDTIKYVRMLRDKNIAIMFEKENINTLDMNGEMLLTILSSLAQEEVESLSSNVKMGLQMKMKRGELVGFNGCFGYDYHQDTKTITVNETEAETVRLIYDMYLQGNGCGTIAKRLVELGIKNKRGTVEWHDHGVMGMIKNEKYKGDVLLGKTFTVDPISKRRLANMGEENQYYIRDHHEAIVSREIWDKAEEIRLKRAKPKLMQTTGNRERYTRQFTFSSMLECGYCGHKLSRRTRHQTTTTKKPVWQCMNATKNGIDNCPNCKAVDEVIIENAFLEAFRLLADSFDDVLQSVLNTIEDILKDDTELKRVKQLEKDISTIESKKSRLTDLLIDGKIEQEDYDEKKLSFQRKLHQITEEKAYLEENIGQQKNISRRMSQLRQTLENENALDEFDRIVFESIVEKVIVGGYDAEGNPTPYKLTFVLKCNQTLKVDNAKADYRANQKGKKVS</sequence>
<dbReference type="Pfam" id="PF07508">
    <property type="entry name" value="Recombinase"/>
    <property type="match status" value="1"/>
</dbReference>
<dbReference type="GO" id="GO:0003677">
    <property type="term" value="F:DNA binding"/>
    <property type="evidence" value="ECO:0007669"/>
    <property type="project" value="InterPro"/>
</dbReference>
<comment type="caution">
    <text evidence="4">The sequence shown here is derived from an EMBL/GenBank/DDBJ whole genome shotgun (WGS) entry which is preliminary data.</text>
</comment>
<dbReference type="InterPro" id="IPR036162">
    <property type="entry name" value="Resolvase-like_N_sf"/>
</dbReference>
<dbReference type="InterPro" id="IPR050639">
    <property type="entry name" value="SSR_resolvase"/>
</dbReference>
<dbReference type="GO" id="GO:0000150">
    <property type="term" value="F:DNA strand exchange activity"/>
    <property type="evidence" value="ECO:0007669"/>
    <property type="project" value="InterPro"/>
</dbReference>
<dbReference type="EMBL" id="QSDV01000002">
    <property type="protein sequence ID" value="RGZ19788.1"/>
    <property type="molecule type" value="Genomic_DNA"/>
</dbReference>
<evidence type="ECO:0000259" key="3">
    <source>
        <dbReference type="PROSITE" id="PS51737"/>
    </source>
</evidence>
<dbReference type="SMART" id="SM00857">
    <property type="entry name" value="Resolvase"/>
    <property type="match status" value="1"/>
</dbReference>
<dbReference type="AlphaFoldDB" id="A0A413MEG1"/>